<reference evidence="1" key="1">
    <citation type="journal article" date="2015" name="Nature">
        <title>Complex archaea that bridge the gap between prokaryotes and eukaryotes.</title>
        <authorList>
            <person name="Spang A."/>
            <person name="Saw J.H."/>
            <person name="Jorgensen S.L."/>
            <person name="Zaremba-Niedzwiedzka K."/>
            <person name="Martijn J."/>
            <person name="Lind A.E."/>
            <person name="van Eijk R."/>
            <person name="Schleper C."/>
            <person name="Guy L."/>
            <person name="Ettema T.J."/>
        </authorList>
    </citation>
    <scope>NUCLEOTIDE SEQUENCE</scope>
</reference>
<organism evidence="1">
    <name type="scientific">marine sediment metagenome</name>
    <dbReference type="NCBI Taxonomy" id="412755"/>
    <lineage>
        <taxon>unclassified sequences</taxon>
        <taxon>metagenomes</taxon>
        <taxon>ecological metagenomes</taxon>
    </lineage>
</organism>
<protein>
    <submittedName>
        <fullName evidence="1">Uncharacterized protein</fullName>
    </submittedName>
</protein>
<evidence type="ECO:0000313" key="1">
    <source>
        <dbReference type="EMBL" id="KKL96590.1"/>
    </source>
</evidence>
<sequence>MSPGLGSLSKLAVRVEGAEISGTGLVSAGYPTSESTADAEEVLLKSSDQVAFLSEGVNEDHAFELDETLIGTPAVSGMDRVGLMGGGSVEVQGMYDGLDALIAAALGFENPEAAGSPIEKNSTALTSSVTVGNDIFNDSGSPYVSTDVGKFIRQDDNAREGGVRRIITYTSATQVCVTPNWDTGVGAIPVSGDGATMSDEFEHTFELAPRLADELFADLDDLQNFTYPTAGIGTATDQIIRRLTVGILKQSTTPWVWRSCMVNG</sequence>
<proteinExistence type="predicted"/>
<gene>
    <name evidence="1" type="ORF">LCGC14_1842930</name>
</gene>
<name>A0A0F9IS87_9ZZZZ</name>
<dbReference type="AlphaFoldDB" id="A0A0F9IS87"/>
<feature type="non-terminal residue" evidence="1">
    <location>
        <position position="264"/>
    </location>
</feature>
<accession>A0A0F9IS87</accession>
<dbReference type="EMBL" id="LAZR01018391">
    <property type="protein sequence ID" value="KKL96590.1"/>
    <property type="molecule type" value="Genomic_DNA"/>
</dbReference>
<comment type="caution">
    <text evidence="1">The sequence shown here is derived from an EMBL/GenBank/DDBJ whole genome shotgun (WGS) entry which is preliminary data.</text>
</comment>